<comment type="caution">
    <text evidence="7">The sequence shown here is derived from an EMBL/GenBank/DDBJ whole genome shotgun (WGS) entry which is preliminary data.</text>
</comment>
<sequence length="741" mass="86373">MLSQTDLGQCKECGERYLDGYYENEWCKSCSINYFKNNFANWTSGNEMIDKFVQEIQLNINNYTNIIFEWIPYNQFDDIKKIGENGFAIAVWKDGPLYYDDIELVYTRDQNKKIALKRLCNSQNITNEYLLNEIRKNPETYGISQNPDTKDYIMVLQDNYCNNCGEKYVFKKWCRSCQLYYLKKNLILNWNSGNEMIDKLIQEMHLKINHYKDNIFEWIPYNQFNEVKEIRKGESATVYLATWNEGPLCHDYYKEKWSRVSNKQVTLKCPYNSQNITNDFLNEVKNNHLNVYGITQNPDTKEYIIVFQSGHCEKCGEQYINQTDANYKWCKPCLINHLKNSTSGIEKIDNLIQGMQSRIKSYNDIIFEWVPYDQFEDVTIIGKGGFATVYSAIWKDGPLNYDYLIKKEFVRKSGTKVALKCLFNSQNLSNEFLNEIKAYSMRTSMFSASILKTHGISQNPITKDFIMVLEYAEGRSFDYWLKKNYEDFDWLTKIVVVRDIISGLKEIHQKQMVHCDFHIGNILFKDISYDTSAFISDMGLSGEIGNIDNTKIYGVMPFVAPEVLRGNPYTKASDIYSFGMIMYFAATGKRPLADCAHDEGLALSICDGIRPEIKESEAPRCYIDLMERCWDSNADIRPSASEIEELLLLFHDVYMYGELDFSDISSVEKAQQYREIKKQINEAEEYRKAHISIISSTENESTNHPQASNVSQILNPYTENLIIYDSKNNDNLKSDCLECEI</sequence>
<evidence type="ECO:0000259" key="6">
    <source>
        <dbReference type="PROSITE" id="PS50011"/>
    </source>
</evidence>
<dbReference type="GO" id="GO:0005524">
    <property type="term" value="F:ATP binding"/>
    <property type="evidence" value="ECO:0007669"/>
    <property type="project" value="UniProtKB-UniRule"/>
</dbReference>
<name>A0A2Z6R5L1_9GLOM</name>
<evidence type="ECO:0000256" key="2">
    <source>
        <dbReference type="ARBA" id="ARBA00022741"/>
    </source>
</evidence>
<dbReference type="Pfam" id="PF07714">
    <property type="entry name" value="PK_Tyr_Ser-Thr"/>
    <property type="match status" value="1"/>
</dbReference>
<dbReference type="InterPro" id="IPR051681">
    <property type="entry name" value="Ser/Thr_Kinases-Pseudokinases"/>
</dbReference>
<dbReference type="InterPro" id="IPR000719">
    <property type="entry name" value="Prot_kinase_dom"/>
</dbReference>
<dbReference type="EMBL" id="BEXD01002223">
    <property type="protein sequence ID" value="GBB97493.1"/>
    <property type="molecule type" value="Genomic_DNA"/>
</dbReference>
<dbReference type="Gene3D" id="1.10.510.10">
    <property type="entry name" value="Transferase(Phosphotransferase) domain 1"/>
    <property type="match status" value="1"/>
</dbReference>
<evidence type="ECO:0000313" key="8">
    <source>
        <dbReference type="Proteomes" id="UP000247702"/>
    </source>
</evidence>
<keyword evidence="4 5" id="KW-0067">ATP-binding</keyword>
<dbReference type="PROSITE" id="PS50011">
    <property type="entry name" value="PROTEIN_KINASE_DOM"/>
    <property type="match status" value="1"/>
</dbReference>
<evidence type="ECO:0000256" key="1">
    <source>
        <dbReference type="ARBA" id="ARBA00022679"/>
    </source>
</evidence>
<dbReference type="InterPro" id="IPR001245">
    <property type="entry name" value="Ser-Thr/Tyr_kinase_cat_dom"/>
</dbReference>
<keyword evidence="2 5" id="KW-0547">Nucleotide-binding</keyword>
<keyword evidence="1" id="KW-0808">Transferase</keyword>
<dbReference type="GO" id="GO:0004674">
    <property type="term" value="F:protein serine/threonine kinase activity"/>
    <property type="evidence" value="ECO:0007669"/>
    <property type="project" value="TreeGrafter"/>
</dbReference>
<dbReference type="PANTHER" id="PTHR44329">
    <property type="entry name" value="SERINE/THREONINE-PROTEIN KINASE TNNI3K-RELATED"/>
    <property type="match status" value="1"/>
</dbReference>
<feature type="binding site" evidence="5">
    <location>
        <position position="412"/>
    </location>
    <ligand>
        <name>ATP</name>
        <dbReference type="ChEBI" id="CHEBI:30616"/>
    </ligand>
</feature>
<evidence type="ECO:0000313" key="7">
    <source>
        <dbReference type="EMBL" id="GBB97493.1"/>
    </source>
</evidence>
<keyword evidence="8" id="KW-1185">Reference proteome</keyword>
<dbReference type="Proteomes" id="UP000247702">
    <property type="component" value="Unassembled WGS sequence"/>
</dbReference>
<proteinExistence type="predicted"/>
<protein>
    <recommendedName>
        <fullName evidence="6">Protein kinase domain-containing protein</fullName>
    </recommendedName>
</protein>
<dbReference type="SUPFAM" id="SSF56112">
    <property type="entry name" value="Protein kinase-like (PK-like)"/>
    <property type="match status" value="1"/>
</dbReference>
<dbReference type="PROSITE" id="PS00107">
    <property type="entry name" value="PROTEIN_KINASE_ATP"/>
    <property type="match status" value="1"/>
</dbReference>
<evidence type="ECO:0000256" key="3">
    <source>
        <dbReference type="ARBA" id="ARBA00022777"/>
    </source>
</evidence>
<dbReference type="InterPro" id="IPR017441">
    <property type="entry name" value="Protein_kinase_ATP_BS"/>
</dbReference>
<feature type="domain" description="Protein kinase" evidence="6">
    <location>
        <begin position="375"/>
        <end position="654"/>
    </location>
</feature>
<dbReference type="AlphaFoldDB" id="A0A2Z6R5L1"/>
<dbReference type="InterPro" id="IPR011009">
    <property type="entry name" value="Kinase-like_dom_sf"/>
</dbReference>
<evidence type="ECO:0000256" key="4">
    <source>
        <dbReference type="ARBA" id="ARBA00022840"/>
    </source>
</evidence>
<accession>A0A2Z6R5L1</accession>
<gene>
    <name evidence="7" type="ORF">RclHR1_00030050</name>
</gene>
<keyword evidence="3" id="KW-0418">Kinase</keyword>
<dbReference type="PANTHER" id="PTHR44329:SF288">
    <property type="entry name" value="MITOGEN-ACTIVATED PROTEIN KINASE KINASE KINASE 20"/>
    <property type="match status" value="1"/>
</dbReference>
<organism evidence="7 8">
    <name type="scientific">Rhizophagus clarus</name>
    <dbReference type="NCBI Taxonomy" id="94130"/>
    <lineage>
        <taxon>Eukaryota</taxon>
        <taxon>Fungi</taxon>
        <taxon>Fungi incertae sedis</taxon>
        <taxon>Mucoromycota</taxon>
        <taxon>Glomeromycotina</taxon>
        <taxon>Glomeromycetes</taxon>
        <taxon>Glomerales</taxon>
        <taxon>Glomeraceae</taxon>
        <taxon>Rhizophagus</taxon>
    </lineage>
</organism>
<reference evidence="7 8" key="1">
    <citation type="submission" date="2017-11" db="EMBL/GenBank/DDBJ databases">
        <title>The genome of Rhizophagus clarus HR1 reveals common genetic basis of auxotrophy among arbuscular mycorrhizal fungi.</title>
        <authorList>
            <person name="Kobayashi Y."/>
        </authorList>
    </citation>
    <scope>NUCLEOTIDE SEQUENCE [LARGE SCALE GENOMIC DNA]</scope>
    <source>
        <strain evidence="7 8">HR1</strain>
    </source>
</reference>
<evidence type="ECO:0000256" key="5">
    <source>
        <dbReference type="PROSITE-ProRule" id="PRU10141"/>
    </source>
</evidence>